<dbReference type="Proteomes" id="UP000280834">
    <property type="component" value="Unassembled WGS sequence"/>
</dbReference>
<dbReference type="EMBL" id="UZAG01018136">
    <property type="protein sequence ID" value="VDO38268.1"/>
    <property type="molecule type" value="Genomic_DNA"/>
</dbReference>
<name>A0A0R3QZL2_9BILA</name>
<proteinExistence type="predicted"/>
<reference evidence="4" key="1">
    <citation type="submission" date="2017-02" db="UniProtKB">
        <authorList>
            <consortium name="WormBaseParasite"/>
        </authorList>
    </citation>
    <scope>IDENTIFICATION</scope>
</reference>
<reference evidence="2 3" key="2">
    <citation type="submission" date="2018-11" db="EMBL/GenBank/DDBJ databases">
        <authorList>
            <consortium name="Pathogen Informatics"/>
        </authorList>
    </citation>
    <scope>NUCLEOTIDE SEQUENCE [LARGE SCALE GENOMIC DNA]</scope>
</reference>
<keyword evidence="1" id="KW-1133">Transmembrane helix</keyword>
<evidence type="ECO:0000256" key="1">
    <source>
        <dbReference type="SAM" id="Phobius"/>
    </source>
</evidence>
<protein>
    <submittedName>
        <fullName evidence="4">Secreted protein</fullName>
    </submittedName>
</protein>
<gene>
    <name evidence="2" type="ORF">BTMF_LOCUS11198</name>
</gene>
<sequence length="80" mass="9459">MNAYIFCMYECISACVCVQLYVCVHVFVCIYVCAYVCVCVYRCMYVGVLFFAFQSKLPYRKNVIFFLSSHRQLLSKQFLK</sequence>
<accession>A0A0R3QZL2</accession>
<evidence type="ECO:0000313" key="4">
    <source>
        <dbReference type="WBParaSite" id="BTMF_0001318601-mRNA-1"/>
    </source>
</evidence>
<keyword evidence="1" id="KW-0812">Transmembrane</keyword>
<dbReference type="AlphaFoldDB" id="A0A0R3QZL2"/>
<keyword evidence="1" id="KW-0472">Membrane</keyword>
<feature type="transmembrane region" description="Helical" evidence="1">
    <location>
        <begin position="24"/>
        <end position="53"/>
    </location>
</feature>
<evidence type="ECO:0000313" key="3">
    <source>
        <dbReference type="Proteomes" id="UP000280834"/>
    </source>
</evidence>
<dbReference type="WBParaSite" id="BTMF_0001318601-mRNA-1">
    <property type="protein sequence ID" value="BTMF_0001318601-mRNA-1"/>
    <property type="gene ID" value="BTMF_0001318601"/>
</dbReference>
<keyword evidence="3" id="KW-1185">Reference proteome</keyword>
<evidence type="ECO:0000313" key="2">
    <source>
        <dbReference type="EMBL" id="VDO38268.1"/>
    </source>
</evidence>
<organism evidence="4">
    <name type="scientific">Brugia timori</name>
    <dbReference type="NCBI Taxonomy" id="42155"/>
    <lineage>
        <taxon>Eukaryota</taxon>
        <taxon>Metazoa</taxon>
        <taxon>Ecdysozoa</taxon>
        <taxon>Nematoda</taxon>
        <taxon>Chromadorea</taxon>
        <taxon>Rhabditida</taxon>
        <taxon>Spirurina</taxon>
        <taxon>Spiruromorpha</taxon>
        <taxon>Filarioidea</taxon>
        <taxon>Onchocercidae</taxon>
        <taxon>Brugia</taxon>
    </lineage>
</organism>